<gene>
    <name evidence="1" type="primary">Dere\GG18973</name>
    <name evidence="1" type="synonym">dere_GLEANR_3761</name>
    <name evidence="1" type="synonym">GG18973</name>
    <name evidence="1" type="ORF">Dere_GG18973</name>
</gene>
<sequence>MLSPADRLEHYKTSLEQQLKDLATTIRSYLCLKSATTPELSNQANRLWELGQRYRLVVKGSNQAATVALLSVCHDVYRSLQNSISKLVHELVQISAQVTDFETECLHLNHEQNQTKTPAALTEFRNFLEESLKLLQNQVKYLELHLSQLQPKFAAPESSLEAFKSDLHLPEPAEARITLGLAKIERLSSFPLTL</sequence>
<evidence type="ECO:0000313" key="1">
    <source>
        <dbReference type="EMBL" id="EDV46243.1"/>
    </source>
</evidence>
<dbReference type="EMBL" id="CH954180">
    <property type="protein sequence ID" value="EDV46243.1"/>
    <property type="molecule type" value="Genomic_DNA"/>
</dbReference>
<proteinExistence type="predicted"/>
<dbReference type="OrthoDB" id="7866373at2759"/>
<name>B3NT63_DROER</name>
<reference evidence="1 2" key="1">
    <citation type="journal article" date="2007" name="Nature">
        <title>Evolution of genes and genomes on the Drosophila phylogeny.</title>
        <authorList>
            <consortium name="Drosophila 12 Genomes Consortium"/>
            <person name="Clark A.G."/>
            <person name="Eisen M.B."/>
            <person name="Smith D.R."/>
            <person name="Bergman C.M."/>
            <person name="Oliver B."/>
            <person name="Markow T.A."/>
            <person name="Kaufman T.C."/>
            <person name="Kellis M."/>
            <person name="Gelbart W."/>
            <person name="Iyer V.N."/>
            <person name="Pollard D.A."/>
            <person name="Sackton T.B."/>
            <person name="Larracuente A.M."/>
            <person name="Singh N.D."/>
            <person name="Abad J.P."/>
            <person name="Abt D.N."/>
            <person name="Adryan B."/>
            <person name="Aguade M."/>
            <person name="Akashi H."/>
            <person name="Anderson W.W."/>
            <person name="Aquadro C.F."/>
            <person name="Ardell D.H."/>
            <person name="Arguello R."/>
            <person name="Artieri C.G."/>
            <person name="Barbash D.A."/>
            <person name="Barker D."/>
            <person name="Barsanti P."/>
            <person name="Batterham P."/>
            <person name="Batzoglou S."/>
            <person name="Begun D."/>
            <person name="Bhutkar A."/>
            <person name="Blanco E."/>
            <person name="Bosak S.A."/>
            <person name="Bradley R.K."/>
            <person name="Brand A.D."/>
            <person name="Brent M.R."/>
            <person name="Brooks A.N."/>
            <person name="Brown R.H."/>
            <person name="Butlin R.K."/>
            <person name="Caggese C."/>
            <person name="Calvi B.R."/>
            <person name="Bernardo de Carvalho A."/>
            <person name="Caspi A."/>
            <person name="Castrezana S."/>
            <person name="Celniker S.E."/>
            <person name="Chang J.L."/>
            <person name="Chapple C."/>
            <person name="Chatterji S."/>
            <person name="Chinwalla A."/>
            <person name="Civetta A."/>
            <person name="Clifton S.W."/>
            <person name="Comeron J.M."/>
            <person name="Costello J.C."/>
            <person name="Coyne J.A."/>
            <person name="Daub J."/>
            <person name="David R.G."/>
            <person name="Delcher A.L."/>
            <person name="Delehaunty K."/>
            <person name="Do C.B."/>
            <person name="Ebling H."/>
            <person name="Edwards K."/>
            <person name="Eickbush T."/>
            <person name="Evans J.D."/>
            <person name="Filipski A."/>
            <person name="Findeiss S."/>
            <person name="Freyhult E."/>
            <person name="Fulton L."/>
            <person name="Fulton R."/>
            <person name="Garcia A.C."/>
            <person name="Gardiner A."/>
            <person name="Garfield D.A."/>
            <person name="Garvin B.E."/>
            <person name="Gibson G."/>
            <person name="Gilbert D."/>
            <person name="Gnerre S."/>
            <person name="Godfrey J."/>
            <person name="Good R."/>
            <person name="Gotea V."/>
            <person name="Gravely B."/>
            <person name="Greenberg A.J."/>
            <person name="Griffiths-Jones S."/>
            <person name="Gross S."/>
            <person name="Guigo R."/>
            <person name="Gustafson E.A."/>
            <person name="Haerty W."/>
            <person name="Hahn M.W."/>
            <person name="Halligan D.L."/>
            <person name="Halpern A.L."/>
            <person name="Halter G.M."/>
            <person name="Han M.V."/>
            <person name="Heger A."/>
            <person name="Hillier L."/>
            <person name="Hinrichs A.S."/>
            <person name="Holmes I."/>
            <person name="Hoskins R.A."/>
            <person name="Hubisz M.J."/>
            <person name="Hultmark D."/>
            <person name="Huntley M.A."/>
            <person name="Jaffe D.B."/>
            <person name="Jagadeeshan S."/>
            <person name="Jeck W.R."/>
            <person name="Johnson J."/>
            <person name="Jones C.D."/>
            <person name="Jordan W.C."/>
            <person name="Karpen G.H."/>
            <person name="Kataoka E."/>
            <person name="Keightley P.D."/>
            <person name="Kheradpour P."/>
            <person name="Kirkness E.F."/>
            <person name="Koerich L.B."/>
            <person name="Kristiansen K."/>
            <person name="Kudrna D."/>
            <person name="Kulathinal R.J."/>
            <person name="Kumar S."/>
            <person name="Kwok R."/>
            <person name="Lander E."/>
            <person name="Langley C.H."/>
            <person name="Lapoint R."/>
            <person name="Lazzaro B.P."/>
            <person name="Lee S.J."/>
            <person name="Levesque L."/>
            <person name="Li R."/>
            <person name="Lin C.F."/>
            <person name="Lin M.F."/>
            <person name="Lindblad-Toh K."/>
            <person name="Llopart A."/>
            <person name="Long M."/>
            <person name="Low L."/>
            <person name="Lozovsky E."/>
            <person name="Lu J."/>
            <person name="Luo M."/>
            <person name="Machado C.A."/>
            <person name="Makalowski W."/>
            <person name="Marzo M."/>
            <person name="Matsuda M."/>
            <person name="Matzkin L."/>
            <person name="McAllister B."/>
            <person name="McBride C.S."/>
            <person name="McKernan B."/>
            <person name="McKernan K."/>
            <person name="Mendez-Lago M."/>
            <person name="Minx P."/>
            <person name="Mollenhauer M.U."/>
            <person name="Montooth K."/>
            <person name="Mount S.M."/>
            <person name="Mu X."/>
            <person name="Myers E."/>
            <person name="Negre B."/>
            <person name="Newfeld S."/>
            <person name="Nielsen R."/>
            <person name="Noor M.A."/>
            <person name="O'Grady P."/>
            <person name="Pachter L."/>
            <person name="Papaceit M."/>
            <person name="Parisi M.J."/>
            <person name="Parisi M."/>
            <person name="Parts L."/>
            <person name="Pedersen J.S."/>
            <person name="Pesole G."/>
            <person name="Phillippy A.M."/>
            <person name="Ponting C.P."/>
            <person name="Pop M."/>
            <person name="Porcelli D."/>
            <person name="Powell J.R."/>
            <person name="Prohaska S."/>
            <person name="Pruitt K."/>
            <person name="Puig M."/>
            <person name="Quesneville H."/>
            <person name="Ram K.R."/>
            <person name="Rand D."/>
            <person name="Rasmussen M.D."/>
            <person name="Reed L.K."/>
            <person name="Reenan R."/>
            <person name="Reily A."/>
            <person name="Remington K.A."/>
            <person name="Rieger T.T."/>
            <person name="Ritchie M.G."/>
            <person name="Robin C."/>
            <person name="Rogers Y.H."/>
            <person name="Rohde C."/>
            <person name="Rozas J."/>
            <person name="Rubenfield M.J."/>
            <person name="Ruiz A."/>
            <person name="Russo S."/>
            <person name="Salzberg S.L."/>
            <person name="Sanchez-Gracia A."/>
            <person name="Saranga D.J."/>
            <person name="Sato H."/>
            <person name="Schaeffer S.W."/>
            <person name="Schatz M.C."/>
            <person name="Schlenke T."/>
            <person name="Schwartz R."/>
            <person name="Segarra C."/>
            <person name="Singh R.S."/>
            <person name="Sirot L."/>
            <person name="Sirota M."/>
            <person name="Sisneros N.B."/>
            <person name="Smith C.D."/>
            <person name="Smith T.F."/>
            <person name="Spieth J."/>
            <person name="Stage D.E."/>
            <person name="Stark A."/>
            <person name="Stephan W."/>
            <person name="Strausberg R.L."/>
            <person name="Strempel S."/>
            <person name="Sturgill D."/>
            <person name="Sutton G."/>
            <person name="Sutton G.G."/>
            <person name="Tao W."/>
            <person name="Teichmann S."/>
            <person name="Tobari Y.N."/>
            <person name="Tomimura Y."/>
            <person name="Tsolas J.M."/>
            <person name="Valente V.L."/>
            <person name="Venter E."/>
            <person name="Venter J.C."/>
            <person name="Vicario S."/>
            <person name="Vieira F.G."/>
            <person name="Vilella A.J."/>
            <person name="Villasante A."/>
            <person name="Walenz B."/>
            <person name="Wang J."/>
            <person name="Wasserman M."/>
            <person name="Watts T."/>
            <person name="Wilson D."/>
            <person name="Wilson R.K."/>
            <person name="Wing R.A."/>
            <person name="Wolfner M.F."/>
            <person name="Wong A."/>
            <person name="Wong G.K."/>
            <person name="Wu C.I."/>
            <person name="Wu G."/>
            <person name="Yamamoto D."/>
            <person name="Yang H.P."/>
            <person name="Yang S.P."/>
            <person name="Yorke J.A."/>
            <person name="Yoshida K."/>
            <person name="Zdobnov E."/>
            <person name="Zhang P."/>
            <person name="Zhang Y."/>
            <person name="Zimin A.V."/>
            <person name="Baldwin J."/>
            <person name="Abdouelleil A."/>
            <person name="Abdulkadir J."/>
            <person name="Abebe A."/>
            <person name="Abera B."/>
            <person name="Abreu J."/>
            <person name="Acer S.C."/>
            <person name="Aftuck L."/>
            <person name="Alexander A."/>
            <person name="An P."/>
            <person name="Anderson E."/>
            <person name="Anderson S."/>
            <person name="Arachi H."/>
            <person name="Azer M."/>
            <person name="Bachantsang P."/>
            <person name="Barry A."/>
            <person name="Bayul T."/>
            <person name="Berlin A."/>
            <person name="Bessette D."/>
            <person name="Bloom T."/>
            <person name="Blye J."/>
            <person name="Boguslavskiy L."/>
            <person name="Bonnet C."/>
            <person name="Boukhgalter B."/>
            <person name="Bourzgui I."/>
            <person name="Brown A."/>
            <person name="Cahill P."/>
            <person name="Channer S."/>
            <person name="Cheshatsang Y."/>
            <person name="Chuda L."/>
            <person name="Citroen M."/>
            <person name="Collymore A."/>
            <person name="Cooke P."/>
            <person name="Costello M."/>
            <person name="D'Aco K."/>
            <person name="Daza R."/>
            <person name="De Haan G."/>
            <person name="DeGray S."/>
            <person name="DeMaso C."/>
            <person name="Dhargay N."/>
            <person name="Dooley K."/>
            <person name="Dooley E."/>
            <person name="Doricent M."/>
            <person name="Dorje P."/>
            <person name="Dorjee K."/>
            <person name="Dupes A."/>
            <person name="Elong R."/>
            <person name="Falk J."/>
            <person name="Farina A."/>
            <person name="Faro S."/>
            <person name="Ferguson D."/>
            <person name="Fisher S."/>
            <person name="Foley C.D."/>
            <person name="Franke A."/>
            <person name="Friedrich D."/>
            <person name="Gadbois L."/>
            <person name="Gearin G."/>
            <person name="Gearin C.R."/>
            <person name="Giannoukos G."/>
            <person name="Goode T."/>
            <person name="Graham J."/>
            <person name="Grandbois E."/>
            <person name="Grewal S."/>
            <person name="Gyaltsen K."/>
            <person name="Hafez N."/>
            <person name="Hagos B."/>
            <person name="Hall J."/>
            <person name="Henson C."/>
            <person name="Hollinger A."/>
            <person name="Honan T."/>
            <person name="Huard M.D."/>
            <person name="Hughes L."/>
            <person name="Hurhula B."/>
            <person name="Husby M.E."/>
            <person name="Kamat A."/>
            <person name="Kanga B."/>
            <person name="Kashin S."/>
            <person name="Khazanovich D."/>
            <person name="Kisner P."/>
            <person name="Lance K."/>
            <person name="Lara M."/>
            <person name="Lee W."/>
            <person name="Lennon N."/>
            <person name="Letendre F."/>
            <person name="LeVine R."/>
            <person name="Lipovsky A."/>
            <person name="Liu X."/>
            <person name="Liu J."/>
            <person name="Liu S."/>
            <person name="Lokyitsang T."/>
            <person name="Lokyitsang Y."/>
            <person name="Lubonja R."/>
            <person name="Lui A."/>
            <person name="MacDonald P."/>
            <person name="Magnisalis V."/>
            <person name="Maru K."/>
            <person name="Matthews C."/>
            <person name="McCusker W."/>
            <person name="McDonough S."/>
            <person name="Mehta T."/>
            <person name="Meldrim J."/>
            <person name="Meneus L."/>
            <person name="Mihai O."/>
            <person name="Mihalev A."/>
            <person name="Mihova T."/>
            <person name="Mittelman R."/>
            <person name="Mlenga V."/>
            <person name="Montmayeur A."/>
            <person name="Mulrain L."/>
            <person name="Navidi A."/>
            <person name="Naylor J."/>
            <person name="Negash T."/>
            <person name="Nguyen T."/>
            <person name="Nguyen N."/>
            <person name="Nicol R."/>
            <person name="Norbu C."/>
            <person name="Norbu N."/>
            <person name="Novod N."/>
            <person name="O'Neill B."/>
            <person name="Osman S."/>
            <person name="Markiewicz E."/>
            <person name="Oyono O.L."/>
            <person name="Patti C."/>
            <person name="Phunkhang P."/>
            <person name="Pierre F."/>
            <person name="Priest M."/>
            <person name="Raghuraman S."/>
            <person name="Rege F."/>
            <person name="Reyes R."/>
            <person name="Rise C."/>
            <person name="Rogov P."/>
            <person name="Ross K."/>
            <person name="Ryan E."/>
            <person name="Settipalli S."/>
            <person name="Shea T."/>
            <person name="Sherpa N."/>
            <person name="Shi L."/>
            <person name="Shih D."/>
            <person name="Sparrow T."/>
            <person name="Spaulding J."/>
            <person name="Stalker J."/>
            <person name="Stange-Thomann N."/>
            <person name="Stavropoulos S."/>
            <person name="Stone C."/>
            <person name="Strader C."/>
            <person name="Tesfaye S."/>
            <person name="Thomson T."/>
            <person name="Thoulutsang Y."/>
            <person name="Thoulutsang D."/>
            <person name="Topham K."/>
            <person name="Topping I."/>
            <person name="Tsamla T."/>
            <person name="Vassiliev H."/>
            <person name="Vo A."/>
            <person name="Wangchuk T."/>
            <person name="Wangdi T."/>
            <person name="Weiand M."/>
            <person name="Wilkinson J."/>
            <person name="Wilson A."/>
            <person name="Yadav S."/>
            <person name="Young G."/>
            <person name="Yu Q."/>
            <person name="Zembek L."/>
            <person name="Zhong D."/>
            <person name="Zimmer A."/>
            <person name="Zwirko Z."/>
            <person name="Jaffe D.B."/>
            <person name="Alvarez P."/>
            <person name="Brockman W."/>
            <person name="Butler J."/>
            <person name="Chin C."/>
            <person name="Gnerre S."/>
            <person name="Grabherr M."/>
            <person name="Kleber M."/>
            <person name="Mauceli E."/>
            <person name="MacCallum I."/>
        </authorList>
    </citation>
    <scope>NUCLEOTIDE SEQUENCE [LARGE SCALE GENOMIC DNA]</scope>
    <source>
        <strain evidence="1 2">TSC#14021-0224.01</strain>
    </source>
</reference>
<keyword evidence="2" id="KW-1185">Reference proteome</keyword>
<reference evidence="1 2" key="2">
    <citation type="journal article" date="2008" name="Bioinformatics">
        <title>Assembly reconciliation.</title>
        <authorList>
            <person name="Zimin A.V."/>
            <person name="Smith D.R."/>
            <person name="Sutton G."/>
            <person name="Yorke J.A."/>
        </authorList>
    </citation>
    <scope>NUCLEOTIDE SEQUENCE [LARGE SCALE GENOMIC DNA]</scope>
    <source>
        <strain evidence="1 2">TSC#14021-0224.01</strain>
    </source>
</reference>
<dbReference type="AlphaFoldDB" id="B3NT63"/>
<evidence type="ECO:0000313" key="2">
    <source>
        <dbReference type="Proteomes" id="UP000008711"/>
    </source>
</evidence>
<dbReference type="HOGENOM" id="CLU_121119_0_0_1"/>
<dbReference type="KEGG" id="der:6549793"/>
<organism evidence="1 2">
    <name type="scientific">Drosophila erecta</name>
    <name type="common">Fruit fly</name>
    <dbReference type="NCBI Taxonomy" id="7220"/>
    <lineage>
        <taxon>Eukaryota</taxon>
        <taxon>Metazoa</taxon>
        <taxon>Ecdysozoa</taxon>
        <taxon>Arthropoda</taxon>
        <taxon>Hexapoda</taxon>
        <taxon>Insecta</taxon>
        <taxon>Pterygota</taxon>
        <taxon>Neoptera</taxon>
        <taxon>Endopterygota</taxon>
        <taxon>Diptera</taxon>
        <taxon>Brachycera</taxon>
        <taxon>Muscomorpha</taxon>
        <taxon>Ephydroidea</taxon>
        <taxon>Drosophilidae</taxon>
        <taxon>Drosophila</taxon>
        <taxon>Sophophora</taxon>
    </lineage>
</organism>
<dbReference type="PhylomeDB" id="B3NT63"/>
<protein>
    <submittedName>
        <fullName evidence="1">Uncharacterized protein</fullName>
    </submittedName>
</protein>
<accession>B3NT63</accession>
<dbReference type="Proteomes" id="UP000008711">
    <property type="component" value="Unassembled WGS sequence"/>
</dbReference>
<dbReference type="OMA" id="EWREWLN"/>